<feature type="region of interest" description="Disordered" evidence="1">
    <location>
        <begin position="27"/>
        <end position="52"/>
    </location>
</feature>
<evidence type="ECO:0000313" key="3">
    <source>
        <dbReference type="Proteomes" id="UP001515480"/>
    </source>
</evidence>
<name>A0AB34IY85_PRYPA</name>
<proteinExistence type="predicted"/>
<feature type="compositionally biased region" description="Basic residues" evidence="1">
    <location>
        <begin position="32"/>
        <end position="41"/>
    </location>
</feature>
<comment type="caution">
    <text evidence="2">The sequence shown here is derived from an EMBL/GenBank/DDBJ whole genome shotgun (WGS) entry which is preliminary data.</text>
</comment>
<dbReference type="AlphaFoldDB" id="A0AB34IY85"/>
<accession>A0AB34IY85</accession>
<gene>
    <name evidence="2" type="ORF">AB1Y20_007625</name>
</gene>
<reference evidence="2 3" key="1">
    <citation type="journal article" date="2024" name="Science">
        <title>Giant polyketide synthase enzymes in the biosynthesis of giant marine polyether toxins.</title>
        <authorList>
            <person name="Fallon T.R."/>
            <person name="Shende V.V."/>
            <person name="Wierzbicki I.H."/>
            <person name="Pendleton A.L."/>
            <person name="Watervoot N.F."/>
            <person name="Auber R.P."/>
            <person name="Gonzalez D.J."/>
            <person name="Wisecaver J.H."/>
            <person name="Moore B.S."/>
        </authorList>
    </citation>
    <scope>NUCLEOTIDE SEQUENCE [LARGE SCALE GENOMIC DNA]</scope>
    <source>
        <strain evidence="2 3">12B1</strain>
    </source>
</reference>
<feature type="region of interest" description="Disordered" evidence="1">
    <location>
        <begin position="81"/>
        <end position="104"/>
    </location>
</feature>
<evidence type="ECO:0000256" key="1">
    <source>
        <dbReference type="SAM" id="MobiDB-lite"/>
    </source>
</evidence>
<organism evidence="2 3">
    <name type="scientific">Prymnesium parvum</name>
    <name type="common">Toxic golden alga</name>
    <dbReference type="NCBI Taxonomy" id="97485"/>
    <lineage>
        <taxon>Eukaryota</taxon>
        <taxon>Haptista</taxon>
        <taxon>Haptophyta</taxon>
        <taxon>Prymnesiophyceae</taxon>
        <taxon>Prymnesiales</taxon>
        <taxon>Prymnesiaceae</taxon>
        <taxon>Prymnesium</taxon>
    </lineage>
</organism>
<sequence length="104" mass="11070">MALSLPPLALARSRARVQLGQRLLLSPPPLARLRHERHASRPRLAPPPPPPLLLPAPSRLAAAPLPLAGLLILSARAAPRASMLSPLEQPPDAAAAPEQRRGWP</sequence>
<dbReference type="EMBL" id="JBGBPQ010000017">
    <property type="protein sequence ID" value="KAL1508028.1"/>
    <property type="molecule type" value="Genomic_DNA"/>
</dbReference>
<dbReference type="Proteomes" id="UP001515480">
    <property type="component" value="Unassembled WGS sequence"/>
</dbReference>
<protein>
    <submittedName>
        <fullName evidence="2">Uncharacterized protein</fullName>
    </submittedName>
</protein>
<evidence type="ECO:0000313" key="2">
    <source>
        <dbReference type="EMBL" id="KAL1508028.1"/>
    </source>
</evidence>
<keyword evidence="3" id="KW-1185">Reference proteome</keyword>